<evidence type="ECO:0000256" key="13">
    <source>
        <dbReference type="SAM" id="MobiDB-lite"/>
    </source>
</evidence>
<evidence type="ECO:0000256" key="8">
    <source>
        <dbReference type="ARBA" id="ARBA00022840"/>
    </source>
</evidence>
<comment type="catalytic activity">
    <reaction evidence="1">
        <text>ATP + protein L-histidine = ADP + protein N-phospho-L-histidine.</text>
        <dbReference type="EC" id="2.7.13.3"/>
    </reaction>
</comment>
<keyword evidence="4" id="KW-0597">Phosphoprotein</keyword>
<dbReference type="FunFam" id="1.10.287.130:FF:000002">
    <property type="entry name" value="Two-component osmosensing histidine kinase"/>
    <property type="match status" value="1"/>
</dbReference>
<dbReference type="PROSITE" id="PS50109">
    <property type="entry name" value="HIS_KIN"/>
    <property type="match status" value="1"/>
</dbReference>
<dbReference type="InterPro" id="IPR036097">
    <property type="entry name" value="HisK_dim/P_sf"/>
</dbReference>
<evidence type="ECO:0000259" key="14">
    <source>
        <dbReference type="PROSITE" id="PS50109"/>
    </source>
</evidence>
<dbReference type="NCBIfam" id="TIGR00229">
    <property type="entry name" value="sensory_box"/>
    <property type="match status" value="1"/>
</dbReference>
<dbReference type="EMBL" id="VYKK01000022">
    <property type="protein sequence ID" value="KAA8999658.1"/>
    <property type="molecule type" value="Genomic_DNA"/>
</dbReference>
<dbReference type="InterPro" id="IPR003594">
    <property type="entry name" value="HATPase_dom"/>
</dbReference>
<dbReference type="CDD" id="cd00082">
    <property type="entry name" value="HisKA"/>
    <property type="match status" value="1"/>
</dbReference>
<dbReference type="InterPro" id="IPR035965">
    <property type="entry name" value="PAS-like_dom_sf"/>
</dbReference>
<keyword evidence="9" id="KW-0902">Two-component regulatory system</keyword>
<dbReference type="Gene3D" id="3.30.565.10">
    <property type="entry name" value="Histidine kinase-like ATPase, C-terminal domain"/>
    <property type="match status" value="1"/>
</dbReference>
<evidence type="ECO:0000256" key="7">
    <source>
        <dbReference type="ARBA" id="ARBA00022777"/>
    </source>
</evidence>
<dbReference type="PRINTS" id="PR00344">
    <property type="entry name" value="BCTRLSENSOR"/>
</dbReference>
<dbReference type="InterPro" id="IPR003661">
    <property type="entry name" value="HisK_dim/P_dom"/>
</dbReference>
<protein>
    <recommendedName>
        <fullName evidence="12">Circadian input-output histidine kinase CikA</fullName>
        <ecNumber evidence="3">2.7.13.3</ecNumber>
    </recommendedName>
    <alternativeName>
        <fullName evidence="11">Sensory/regulatory protein RpfC</fullName>
    </alternativeName>
</protein>
<dbReference type="GO" id="GO:0000155">
    <property type="term" value="F:phosphorelay sensor kinase activity"/>
    <property type="evidence" value="ECO:0007669"/>
    <property type="project" value="InterPro"/>
</dbReference>
<reference evidence="16 17" key="1">
    <citation type="submission" date="2019-09" db="EMBL/GenBank/DDBJ databases">
        <title>Bacillus ochoae sp. nov., Paenibacillus whitsoniae sp. nov., Paenibacillus spiritus sp. nov. Isolated from the Mars Exploration Rover during spacecraft assembly.</title>
        <authorList>
            <person name="Seuylemezian A."/>
            <person name="Vaishampayan P."/>
        </authorList>
    </citation>
    <scope>NUCLEOTIDE SEQUENCE [LARGE SCALE GENOMIC DNA]</scope>
    <source>
        <strain evidence="16 17">MER_111</strain>
    </source>
</reference>
<dbReference type="SUPFAM" id="SSF55785">
    <property type="entry name" value="PYP-like sensor domain (PAS domain)"/>
    <property type="match status" value="2"/>
</dbReference>
<dbReference type="CDD" id="cd00130">
    <property type="entry name" value="PAS"/>
    <property type="match status" value="1"/>
</dbReference>
<dbReference type="GO" id="GO:0005524">
    <property type="term" value="F:ATP binding"/>
    <property type="evidence" value="ECO:0007669"/>
    <property type="project" value="UniProtKB-KW"/>
</dbReference>
<dbReference type="GO" id="GO:0006355">
    <property type="term" value="P:regulation of DNA-templated transcription"/>
    <property type="evidence" value="ECO:0007669"/>
    <property type="project" value="InterPro"/>
</dbReference>
<comment type="caution">
    <text evidence="16">The sequence shown here is derived from an EMBL/GenBank/DDBJ whole genome shotgun (WGS) entry which is preliminary data.</text>
</comment>
<keyword evidence="7" id="KW-0418">Kinase</keyword>
<dbReference type="GO" id="GO:0009927">
    <property type="term" value="F:histidine phosphotransfer kinase activity"/>
    <property type="evidence" value="ECO:0007669"/>
    <property type="project" value="TreeGrafter"/>
</dbReference>
<gene>
    <name evidence="16" type="ORF">F4V43_15115</name>
</gene>
<proteinExistence type="inferred from homology"/>
<keyword evidence="8" id="KW-0067">ATP-binding</keyword>
<feature type="compositionally biased region" description="Acidic residues" evidence="13">
    <location>
        <begin position="507"/>
        <end position="524"/>
    </location>
</feature>
<dbReference type="PROSITE" id="PS50112">
    <property type="entry name" value="PAS"/>
    <property type="match status" value="1"/>
</dbReference>
<feature type="region of interest" description="Disordered" evidence="13">
    <location>
        <begin position="506"/>
        <end position="534"/>
    </location>
</feature>
<dbReference type="Pfam" id="PF00989">
    <property type="entry name" value="PAS"/>
    <property type="match status" value="1"/>
</dbReference>
<dbReference type="AlphaFoldDB" id="A0A5J5FZ78"/>
<dbReference type="SMART" id="SM00091">
    <property type="entry name" value="PAS"/>
    <property type="match status" value="2"/>
</dbReference>
<dbReference type="InterPro" id="IPR013767">
    <property type="entry name" value="PAS_fold"/>
</dbReference>
<dbReference type="Gene3D" id="1.10.287.130">
    <property type="match status" value="1"/>
</dbReference>
<evidence type="ECO:0000256" key="3">
    <source>
        <dbReference type="ARBA" id="ARBA00012438"/>
    </source>
</evidence>
<dbReference type="PANTHER" id="PTHR43047:SF72">
    <property type="entry name" value="OSMOSENSING HISTIDINE PROTEIN KINASE SLN1"/>
    <property type="match status" value="1"/>
</dbReference>
<evidence type="ECO:0000313" key="17">
    <source>
        <dbReference type="Proteomes" id="UP000367750"/>
    </source>
</evidence>
<dbReference type="PANTHER" id="PTHR43047">
    <property type="entry name" value="TWO-COMPONENT HISTIDINE PROTEIN KINASE"/>
    <property type="match status" value="1"/>
</dbReference>
<dbReference type="Proteomes" id="UP000367750">
    <property type="component" value="Unassembled WGS sequence"/>
</dbReference>
<evidence type="ECO:0000256" key="2">
    <source>
        <dbReference type="ARBA" id="ARBA00006402"/>
    </source>
</evidence>
<dbReference type="OrthoDB" id="9815750at2"/>
<evidence type="ECO:0000256" key="4">
    <source>
        <dbReference type="ARBA" id="ARBA00022553"/>
    </source>
</evidence>
<evidence type="ECO:0000256" key="12">
    <source>
        <dbReference type="ARBA" id="ARBA00074306"/>
    </source>
</evidence>
<evidence type="ECO:0000259" key="15">
    <source>
        <dbReference type="PROSITE" id="PS50112"/>
    </source>
</evidence>
<evidence type="ECO:0000256" key="1">
    <source>
        <dbReference type="ARBA" id="ARBA00000085"/>
    </source>
</evidence>
<dbReference type="RefSeq" id="WP_150459090.1">
    <property type="nucleotide sequence ID" value="NZ_VYKK01000022.1"/>
</dbReference>
<name>A0A5J5FZ78_9BACL</name>
<evidence type="ECO:0000256" key="11">
    <source>
        <dbReference type="ARBA" id="ARBA00068150"/>
    </source>
</evidence>
<sequence length="534" mass="59179">MVHKDKTAVLKRMIAGAGIFRDLYAEHPDPIYILSLDGQLMDANRMSICGRAITSGDVGEWIRSFLLFDSRSEARQCFERALQGEASRMKLAYKEPDGLLQYVDLSFAPIRGEGEVVGVFAILRRPEAGPGESERNGGGWHGRILDSVTEGIFVLDEEGGMVFANPAALEMLGYTYREAMGLHSLRQVHHTRPDGSPYCSRECPITRTIADGVTRRMSEEIFWRKDGTSFFVNYQVSPILKQGRVEGVVVAFSDITGEREIIRAKEMAEQTARHKSEFLAMMSHEIRTPMNGIIGMADLLADSELTEEQRAYAEILRSSSYSLLGILNDILDFSKMEAGKMQLQSDWFDLRGVVSGVIDLFMPKAEEKGLALRWWADTSVPELVEGDAVRLRQVLVNLVGNALKFTEKGSINLSVKSIPLPGSESGLLEFSVRDTGVGIAVNKLDLLFTSFSQLHPSITRKYGGTGLGLAICKQLVELMGGTIFVESEEGMGSAFRFLLPVSRLSLDSEDEDEDENEDENEDEGKDTGNKNSYV</sequence>
<keyword evidence="5" id="KW-0808">Transferase</keyword>
<dbReference type="Pfam" id="PF02518">
    <property type="entry name" value="HATPase_c"/>
    <property type="match status" value="1"/>
</dbReference>
<dbReference type="CDD" id="cd16922">
    <property type="entry name" value="HATPase_EvgS-ArcB-TorS-like"/>
    <property type="match status" value="1"/>
</dbReference>
<evidence type="ECO:0000256" key="5">
    <source>
        <dbReference type="ARBA" id="ARBA00022679"/>
    </source>
</evidence>
<dbReference type="InterPro" id="IPR004358">
    <property type="entry name" value="Sig_transdc_His_kin-like_C"/>
</dbReference>
<dbReference type="InterPro" id="IPR005467">
    <property type="entry name" value="His_kinase_dom"/>
</dbReference>
<organism evidence="16 17">
    <name type="scientific">Paenibacillus spiritus</name>
    <dbReference type="NCBI Taxonomy" id="2496557"/>
    <lineage>
        <taxon>Bacteria</taxon>
        <taxon>Bacillati</taxon>
        <taxon>Bacillota</taxon>
        <taxon>Bacilli</taxon>
        <taxon>Bacillales</taxon>
        <taxon>Paenibacillaceae</taxon>
        <taxon>Paenibacillus</taxon>
    </lineage>
</organism>
<evidence type="ECO:0000256" key="9">
    <source>
        <dbReference type="ARBA" id="ARBA00023012"/>
    </source>
</evidence>
<dbReference type="SMART" id="SM00388">
    <property type="entry name" value="HisKA"/>
    <property type="match status" value="1"/>
</dbReference>
<keyword evidence="17" id="KW-1185">Reference proteome</keyword>
<dbReference type="EC" id="2.7.13.3" evidence="3"/>
<evidence type="ECO:0000313" key="16">
    <source>
        <dbReference type="EMBL" id="KAA8999658.1"/>
    </source>
</evidence>
<dbReference type="SMART" id="SM00387">
    <property type="entry name" value="HATPase_c"/>
    <property type="match status" value="1"/>
</dbReference>
<dbReference type="GO" id="GO:0005886">
    <property type="term" value="C:plasma membrane"/>
    <property type="evidence" value="ECO:0007669"/>
    <property type="project" value="TreeGrafter"/>
</dbReference>
<evidence type="ECO:0000256" key="10">
    <source>
        <dbReference type="ARBA" id="ARBA00064003"/>
    </source>
</evidence>
<dbReference type="SUPFAM" id="SSF55874">
    <property type="entry name" value="ATPase domain of HSP90 chaperone/DNA topoisomerase II/histidine kinase"/>
    <property type="match status" value="1"/>
</dbReference>
<comment type="similarity">
    <text evidence="2">In the N-terminal section; belongs to the phytochrome family.</text>
</comment>
<dbReference type="InterPro" id="IPR000014">
    <property type="entry name" value="PAS"/>
</dbReference>
<feature type="domain" description="Histidine kinase" evidence="14">
    <location>
        <begin position="281"/>
        <end position="503"/>
    </location>
</feature>
<dbReference type="Pfam" id="PF00512">
    <property type="entry name" value="HisKA"/>
    <property type="match status" value="1"/>
</dbReference>
<evidence type="ECO:0000256" key="6">
    <source>
        <dbReference type="ARBA" id="ARBA00022741"/>
    </source>
</evidence>
<dbReference type="Gene3D" id="3.30.450.20">
    <property type="entry name" value="PAS domain"/>
    <property type="match status" value="2"/>
</dbReference>
<keyword evidence="6" id="KW-0547">Nucleotide-binding</keyword>
<dbReference type="Pfam" id="PF13426">
    <property type="entry name" value="PAS_9"/>
    <property type="match status" value="1"/>
</dbReference>
<dbReference type="InterPro" id="IPR036890">
    <property type="entry name" value="HATPase_C_sf"/>
</dbReference>
<dbReference type="FunFam" id="3.30.565.10:FF:000010">
    <property type="entry name" value="Sensor histidine kinase RcsC"/>
    <property type="match status" value="1"/>
</dbReference>
<feature type="domain" description="PAS" evidence="15">
    <location>
        <begin position="143"/>
        <end position="190"/>
    </location>
</feature>
<comment type="subunit">
    <text evidence="10">At low DSF concentrations, interacts with RpfF.</text>
</comment>
<accession>A0A5J5FZ78</accession>
<dbReference type="SUPFAM" id="SSF47384">
    <property type="entry name" value="Homodimeric domain of signal transducing histidine kinase"/>
    <property type="match status" value="1"/>
</dbReference>